<name>A0AAP0X237_LIQFO</name>
<organism evidence="1 2">
    <name type="scientific">Liquidambar formosana</name>
    <name type="common">Formosan gum</name>
    <dbReference type="NCBI Taxonomy" id="63359"/>
    <lineage>
        <taxon>Eukaryota</taxon>
        <taxon>Viridiplantae</taxon>
        <taxon>Streptophyta</taxon>
        <taxon>Embryophyta</taxon>
        <taxon>Tracheophyta</taxon>
        <taxon>Spermatophyta</taxon>
        <taxon>Magnoliopsida</taxon>
        <taxon>eudicotyledons</taxon>
        <taxon>Gunneridae</taxon>
        <taxon>Pentapetalae</taxon>
        <taxon>Saxifragales</taxon>
        <taxon>Altingiaceae</taxon>
        <taxon>Liquidambar</taxon>
    </lineage>
</organism>
<dbReference type="EMBL" id="JBBPBK010000002">
    <property type="protein sequence ID" value="KAK9289944.1"/>
    <property type="molecule type" value="Genomic_DNA"/>
</dbReference>
<protein>
    <recommendedName>
        <fullName evidence="3">Myb-like domain-containing protein</fullName>
    </recommendedName>
</protein>
<sequence length="54" mass="6157">MLKEGVQRLSSAGDRNIPWKKILEFGGNVFQKGRTPIDLKDKWRNICKGSPKSK</sequence>
<evidence type="ECO:0000313" key="2">
    <source>
        <dbReference type="Proteomes" id="UP001415857"/>
    </source>
</evidence>
<evidence type="ECO:0000313" key="1">
    <source>
        <dbReference type="EMBL" id="KAK9289944.1"/>
    </source>
</evidence>
<dbReference type="PANTHER" id="PTHR47863">
    <property type="entry name" value="RING/FYVE/PHD ZINC FINGER SUPERFAMILY PROTEIN"/>
    <property type="match status" value="1"/>
</dbReference>
<keyword evidence="2" id="KW-1185">Reference proteome</keyword>
<dbReference type="SUPFAM" id="SSF46689">
    <property type="entry name" value="Homeodomain-like"/>
    <property type="match status" value="1"/>
</dbReference>
<accession>A0AAP0X237</accession>
<dbReference type="InterPro" id="IPR009057">
    <property type="entry name" value="Homeodomain-like_sf"/>
</dbReference>
<evidence type="ECO:0008006" key="3">
    <source>
        <dbReference type="Google" id="ProtNLM"/>
    </source>
</evidence>
<proteinExistence type="predicted"/>
<dbReference type="PANTHER" id="PTHR47863:SF4">
    <property type="entry name" value="RING_FYVE_PHD ZINC FINGER SUPERFAMILY PROTEIN"/>
    <property type="match status" value="1"/>
</dbReference>
<dbReference type="Proteomes" id="UP001415857">
    <property type="component" value="Unassembled WGS sequence"/>
</dbReference>
<comment type="caution">
    <text evidence="1">The sequence shown here is derived from an EMBL/GenBank/DDBJ whole genome shotgun (WGS) entry which is preliminary data.</text>
</comment>
<dbReference type="Gene3D" id="1.10.246.220">
    <property type="match status" value="1"/>
</dbReference>
<dbReference type="AlphaFoldDB" id="A0AAP0X237"/>
<gene>
    <name evidence="1" type="ORF">L1049_008106</name>
</gene>
<reference evidence="1 2" key="1">
    <citation type="journal article" date="2024" name="Plant J.">
        <title>Genome sequences and population genomics reveal climatic adaptation and genomic divergence between two closely related sweetgum species.</title>
        <authorList>
            <person name="Xu W.Q."/>
            <person name="Ren C.Q."/>
            <person name="Zhang X.Y."/>
            <person name="Comes H.P."/>
            <person name="Liu X.H."/>
            <person name="Li Y.G."/>
            <person name="Kettle C.J."/>
            <person name="Jalonen R."/>
            <person name="Gaisberger H."/>
            <person name="Ma Y.Z."/>
            <person name="Qiu Y.X."/>
        </authorList>
    </citation>
    <scope>NUCLEOTIDE SEQUENCE [LARGE SCALE GENOMIC DNA]</scope>
    <source>
        <strain evidence="1">Hangzhou</strain>
    </source>
</reference>